<dbReference type="PIRSF" id="PIRSF005590">
    <property type="entry name" value="Ribosomal_L10"/>
    <property type="match status" value="1"/>
</dbReference>
<comment type="similarity">
    <text evidence="1 4">Belongs to the universal ribosomal protein uL16 family.</text>
</comment>
<name>A0A9Q4C686_9EURY</name>
<sequence length="177" mass="19489">MGRKPGSMYRDIDEKAYTRREYISGVPGSKITQFDMGDLGADAEEYPVVVTLKADEACQIRHSALESARVAANSNMIKQVGEENYKMKLRVHPHHVIRENKQATGAGADRVSDGMRQSFGKPVGTAARVDNGQKIFTTRVSEGIEEFETAKDSLRRAYTKLPCPADVVVKDDAGLVD</sequence>
<evidence type="ECO:0000313" key="5">
    <source>
        <dbReference type="EMBL" id="MCX2819031.1"/>
    </source>
</evidence>
<keyword evidence="3 4" id="KW-0687">Ribonucleoprotein</keyword>
<dbReference type="RefSeq" id="WP_266086938.1">
    <property type="nucleotide sequence ID" value="NZ_RKLV01000005.1"/>
</dbReference>
<dbReference type="InterPro" id="IPR036920">
    <property type="entry name" value="Ribosomal_uL16_sf"/>
</dbReference>
<dbReference type="PANTHER" id="PTHR11726">
    <property type="entry name" value="60S RIBOSOMAL PROTEIN L10"/>
    <property type="match status" value="1"/>
</dbReference>
<evidence type="ECO:0000256" key="3">
    <source>
        <dbReference type="ARBA" id="ARBA00023274"/>
    </source>
</evidence>
<dbReference type="NCBIfam" id="NF003239">
    <property type="entry name" value="PRK04199.1-4"/>
    <property type="match status" value="1"/>
</dbReference>
<dbReference type="CDD" id="cd01433">
    <property type="entry name" value="Ribosomal_L16_L10e"/>
    <property type="match status" value="1"/>
</dbReference>
<evidence type="ECO:0000256" key="1">
    <source>
        <dbReference type="ARBA" id="ARBA00008931"/>
    </source>
</evidence>
<dbReference type="GO" id="GO:0003735">
    <property type="term" value="F:structural constituent of ribosome"/>
    <property type="evidence" value="ECO:0007669"/>
    <property type="project" value="InterPro"/>
</dbReference>
<dbReference type="HAMAP" id="MF_00448">
    <property type="entry name" value="Ribosomal_uL16_arch"/>
    <property type="match status" value="1"/>
</dbReference>
<dbReference type="PROSITE" id="PS01257">
    <property type="entry name" value="RIBOSOMAL_L10E"/>
    <property type="match status" value="1"/>
</dbReference>
<dbReference type="GO" id="GO:1990904">
    <property type="term" value="C:ribonucleoprotein complex"/>
    <property type="evidence" value="ECO:0007669"/>
    <property type="project" value="UniProtKB-KW"/>
</dbReference>
<dbReference type="InterPro" id="IPR018255">
    <property type="entry name" value="Ribosomal_uL16_CS_euk_arc"/>
</dbReference>
<dbReference type="InterPro" id="IPR016180">
    <property type="entry name" value="Ribosomal_uL16_dom"/>
</dbReference>
<dbReference type="InterPro" id="IPR047873">
    <property type="entry name" value="Ribosomal_uL16"/>
</dbReference>
<reference evidence="5" key="1">
    <citation type="submission" date="2022-09" db="EMBL/GenBank/DDBJ databases">
        <title>Haloadaptaus new haloarchaeum isolated from saline soil.</title>
        <authorList>
            <person name="Duran-Viseras A."/>
            <person name="Sanchez-Porro C."/>
            <person name="Ventosa A."/>
        </authorList>
    </citation>
    <scope>NUCLEOTIDE SEQUENCE</scope>
    <source>
        <strain evidence="5">F3-133</strain>
    </source>
</reference>
<organism evidence="5 6">
    <name type="scientific">Halorutilus salinus</name>
    <dbReference type="NCBI Taxonomy" id="2487751"/>
    <lineage>
        <taxon>Archaea</taxon>
        <taxon>Methanobacteriati</taxon>
        <taxon>Methanobacteriota</taxon>
        <taxon>Stenosarchaea group</taxon>
        <taxon>Halobacteria</taxon>
        <taxon>Halorutilales</taxon>
        <taxon>Halorutilaceae</taxon>
        <taxon>Halorutilus</taxon>
    </lineage>
</organism>
<protein>
    <recommendedName>
        <fullName evidence="4">Large ribosomal subunit protein uL16</fullName>
    </recommendedName>
</protein>
<evidence type="ECO:0000256" key="2">
    <source>
        <dbReference type="ARBA" id="ARBA00022980"/>
    </source>
</evidence>
<dbReference type="GO" id="GO:0006412">
    <property type="term" value="P:translation"/>
    <property type="evidence" value="ECO:0007669"/>
    <property type="project" value="UniProtKB-UniRule"/>
</dbReference>
<dbReference type="Gene3D" id="3.90.1170.10">
    <property type="entry name" value="Ribosomal protein L10e/L16"/>
    <property type="match status" value="1"/>
</dbReference>
<dbReference type="GO" id="GO:0005840">
    <property type="term" value="C:ribosome"/>
    <property type="evidence" value="ECO:0007669"/>
    <property type="project" value="UniProtKB-KW"/>
</dbReference>
<dbReference type="Proteomes" id="UP001149411">
    <property type="component" value="Unassembled WGS sequence"/>
</dbReference>
<accession>A0A9Q4C686</accession>
<dbReference type="EMBL" id="RKLV01000005">
    <property type="protein sequence ID" value="MCX2819031.1"/>
    <property type="molecule type" value="Genomic_DNA"/>
</dbReference>
<proteinExistence type="inferred from homology"/>
<comment type="caution">
    <text evidence="5">The sequence shown here is derived from an EMBL/GenBank/DDBJ whole genome shotgun (WGS) entry which is preliminary data.</text>
</comment>
<dbReference type="InterPro" id="IPR022981">
    <property type="entry name" value="Ribosomal_uL16_arc"/>
</dbReference>
<evidence type="ECO:0000313" key="6">
    <source>
        <dbReference type="Proteomes" id="UP001149411"/>
    </source>
</evidence>
<keyword evidence="6" id="KW-1185">Reference proteome</keyword>
<dbReference type="AlphaFoldDB" id="A0A9Q4C686"/>
<dbReference type="InterPro" id="IPR001197">
    <property type="entry name" value="Ribosomal_uL16_euk_arch"/>
</dbReference>
<evidence type="ECO:0000256" key="4">
    <source>
        <dbReference type="HAMAP-Rule" id="MF_00448"/>
    </source>
</evidence>
<dbReference type="Pfam" id="PF00252">
    <property type="entry name" value="Ribosomal_L16"/>
    <property type="match status" value="1"/>
</dbReference>
<keyword evidence="2 4" id="KW-0689">Ribosomal protein</keyword>
<gene>
    <name evidence="4" type="primary">rpl10e</name>
    <name evidence="5" type="ORF">EGH25_06660</name>
</gene>
<dbReference type="SUPFAM" id="SSF54686">
    <property type="entry name" value="Ribosomal protein L16p/L10e"/>
    <property type="match status" value="1"/>
</dbReference>